<sequence>MGDKRTALITGANRGIGRAVAEELHRRGLRVIVTARSARDAAAAAREISEGMGGEVVGEALDVTDAGGVRDAARRIGAVDVLVSNAGVLLDAGTDPLTVPLDVVERTLAVNLLGAWRVAQAFVPGMVSRGWGRVVFVSSGIGTFSIGLAAGTPAYSVSKVALNGLTTMLAARTAADGVLVNAVNPGQTRTRMMPTAPRTAAEAALDVAHAATLPDDGPTGTLLRGTRPVPW</sequence>
<name>A0A1I0ANU6_9ACTN</name>
<evidence type="ECO:0000259" key="4">
    <source>
        <dbReference type="SMART" id="SM00822"/>
    </source>
</evidence>
<dbReference type="RefSeq" id="WP_091076949.1">
    <property type="nucleotide sequence ID" value="NZ_FOHX01000001.1"/>
</dbReference>
<evidence type="ECO:0000313" key="6">
    <source>
        <dbReference type="Proteomes" id="UP000199361"/>
    </source>
</evidence>
<evidence type="ECO:0000313" key="5">
    <source>
        <dbReference type="EMBL" id="SES95088.1"/>
    </source>
</evidence>
<dbReference type="InterPro" id="IPR057326">
    <property type="entry name" value="KR_dom"/>
</dbReference>
<protein>
    <submittedName>
        <fullName evidence="5">Short-chain dehydrogenase</fullName>
    </submittedName>
</protein>
<feature type="domain" description="Ketoreductase" evidence="4">
    <location>
        <begin position="5"/>
        <end position="188"/>
    </location>
</feature>
<dbReference type="STRING" id="568860.SAMN05421811_101837"/>
<evidence type="ECO:0000256" key="2">
    <source>
        <dbReference type="ARBA" id="ARBA00023002"/>
    </source>
</evidence>
<evidence type="ECO:0000256" key="1">
    <source>
        <dbReference type="ARBA" id="ARBA00006484"/>
    </source>
</evidence>
<dbReference type="Pfam" id="PF00106">
    <property type="entry name" value="adh_short"/>
    <property type="match status" value="1"/>
</dbReference>
<dbReference type="PRINTS" id="PR00081">
    <property type="entry name" value="GDHRDH"/>
</dbReference>
<dbReference type="EMBL" id="FOHX01000001">
    <property type="protein sequence ID" value="SES95088.1"/>
    <property type="molecule type" value="Genomic_DNA"/>
</dbReference>
<comment type="similarity">
    <text evidence="1 3">Belongs to the short-chain dehydrogenases/reductases (SDR) family.</text>
</comment>
<keyword evidence="6" id="KW-1185">Reference proteome</keyword>
<dbReference type="InterPro" id="IPR002347">
    <property type="entry name" value="SDR_fam"/>
</dbReference>
<dbReference type="PRINTS" id="PR00080">
    <property type="entry name" value="SDRFAMILY"/>
</dbReference>
<accession>A0A1I0ANU6</accession>
<organism evidence="5 6">
    <name type="scientific">Nonomuraea wenchangensis</name>
    <dbReference type="NCBI Taxonomy" id="568860"/>
    <lineage>
        <taxon>Bacteria</taxon>
        <taxon>Bacillati</taxon>
        <taxon>Actinomycetota</taxon>
        <taxon>Actinomycetes</taxon>
        <taxon>Streptosporangiales</taxon>
        <taxon>Streptosporangiaceae</taxon>
        <taxon>Nonomuraea</taxon>
    </lineage>
</organism>
<dbReference type="Proteomes" id="UP000199361">
    <property type="component" value="Unassembled WGS sequence"/>
</dbReference>
<dbReference type="SMART" id="SM00822">
    <property type="entry name" value="PKS_KR"/>
    <property type="match status" value="1"/>
</dbReference>
<dbReference type="SUPFAM" id="SSF51735">
    <property type="entry name" value="NAD(P)-binding Rossmann-fold domains"/>
    <property type="match status" value="1"/>
</dbReference>
<gene>
    <name evidence="5" type="ORF">SAMN05421811_101837</name>
</gene>
<proteinExistence type="inferred from homology"/>
<dbReference type="InterPro" id="IPR036291">
    <property type="entry name" value="NAD(P)-bd_dom_sf"/>
</dbReference>
<dbReference type="PANTHER" id="PTHR42760">
    <property type="entry name" value="SHORT-CHAIN DEHYDROGENASES/REDUCTASES FAMILY MEMBER"/>
    <property type="match status" value="1"/>
</dbReference>
<dbReference type="GO" id="GO:0016616">
    <property type="term" value="F:oxidoreductase activity, acting on the CH-OH group of donors, NAD or NADP as acceptor"/>
    <property type="evidence" value="ECO:0007669"/>
    <property type="project" value="TreeGrafter"/>
</dbReference>
<evidence type="ECO:0000256" key="3">
    <source>
        <dbReference type="RuleBase" id="RU000363"/>
    </source>
</evidence>
<reference evidence="5 6" key="1">
    <citation type="submission" date="2016-10" db="EMBL/GenBank/DDBJ databases">
        <authorList>
            <person name="de Groot N.N."/>
        </authorList>
    </citation>
    <scope>NUCLEOTIDE SEQUENCE [LARGE SCALE GENOMIC DNA]</scope>
    <source>
        <strain evidence="5 6">CGMCC 4.5598</strain>
    </source>
</reference>
<dbReference type="PANTHER" id="PTHR42760:SF133">
    <property type="entry name" value="3-OXOACYL-[ACYL-CARRIER-PROTEIN] REDUCTASE"/>
    <property type="match status" value="1"/>
</dbReference>
<dbReference type="Gene3D" id="3.40.50.720">
    <property type="entry name" value="NAD(P)-binding Rossmann-like Domain"/>
    <property type="match status" value="1"/>
</dbReference>
<dbReference type="OrthoDB" id="9781117at2"/>
<dbReference type="AlphaFoldDB" id="A0A1I0ANU6"/>
<keyword evidence="2" id="KW-0560">Oxidoreductase</keyword>